<evidence type="ECO:0000313" key="4">
    <source>
        <dbReference type="EMBL" id="CAK9074207.1"/>
    </source>
</evidence>
<sequence length="565" mass="63076">MTDAKTDALRRRLSTCGSGALVGREYFAHRNEVILRSGEIPTGVHLLLEGCLQVQALGEFCETEPFEVVNVGKLESGDTVGVLCCLQNRPSRFSYRVCSNGMSCLLIPSSLMTTKLQNLLSDRFLPVESSREESWESFALAEIEERALAAKAKQDLSGLGVREHRYLIPPRLLMSCHPNLAQLASHRRDPPPPIPIKPLAELLREKRGLKDVEEPTTEEEPEPPALPTDLDLATLLRMDEPIREASPKRGEIKLNLRKPGSIYIPHTFSDAKQWRRSRSYQFCQQFPVWQPDTAKRPDYELCLQMGRICRVLLQVSRVIKSGVRKLRGSQINDATDLLNAMNPEQTPKLPSSIVPDAIHVLGVQVPEEQVQELVSQMDSGNTGEIDREELADAFTSPKSTVNMYYNRARKTTDEAILNSEGGLSLEDLSEASDVVVEAVEELHTTWEVQPATSLRLHLTAEQERPRSATLNALPGRPLSAHSLRGTKTSPKEAESPVKRPRVGKFHAMQLRLRRRQLKSPETRSKTPGRVLVEIKDGESLSPVSPGSRAFSILSKFDERASRLCA</sequence>
<evidence type="ECO:0008006" key="6">
    <source>
        <dbReference type="Google" id="ProtNLM"/>
    </source>
</evidence>
<dbReference type="EMBL" id="CAXAMN010022984">
    <property type="protein sequence ID" value="CAK9074207.1"/>
    <property type="molecule type" value="Genomic_DNA"/>
</dbReference>
<dbReference type="InterPro" id="IPR018490">
    <property type="entry name" value="cNMP-bd_dom_sf"/>
</dbReference>
<dbReference type="SUPFAM" id="SSF51206">
    <property type="entry name" value="cAMP-binding domain-like"/>
    <property type="match status" value="1"/>
</dbReference>
<dbReference type="Proteomes" id="UP001642484">
    <property type="component" value="Unassembled WGS sequence"/>
</dbReference>
<comment type="caution">
    <text evidence="4">The sequence shown here is derived from an EMBL/GenBank/DDBJ whole genome shotgun (WGS) entry which is preliminary data.</text>
</comment>
<proteinExistence type="predicted"/>
<dbReference type="CDD" id="cd00038">
    <property type="entry name" value="CAP_ED"/>
    <property type="match status" value="1"/>
</dbReference>
<evidence type="ECO:0000259" key="2">
    <source>
        <dbReference type="PROSITE" id="PS50042"/>
    </source>
</evidence>
<gene>
    <name evidence="4" type="ORF">CCMP2556_LOCUS36564</name>
</gene>
<dbReference type="SUPFAM" id="SSF47473">
    <property type="entry name" value="EF-hand"/>
    <property type="match status" value="1"/>
</dbReference>
<organism evidence="4 5">
    <name type="scientific">Durusdinium trenchii</name>
    <dbReference type="NCBI Taxonomy" id="1381693"/>
    <lineage>
        <taxon>Eukaryota</taxon>
        <taxon>Sar</taxon>
        <taxon>Alveolata</taxon>
        <taxon>Dinophyceae</taxon>
        <taxon>Suessiales</taxon>
        <taxon>Symbiodiniaceae</taxon>
        <taxon>Durusdinium</taxon>
    </lineage>
</organism>
<reference evidence="4 5" key="1">
    <citation type="submission" date="2024-02" db="EMBL/GenBank/DDBJ databases">
        <authorList>
            <person name="Chen Y."/>
            <person name="Shah S."/>
            <person name="Dougan E. K."/>
            <person name="Thang M."/>
            <person name="Chan C."/>
        </authorList>
    </citation>
    <scope>NUCLEOTIDE SEQUENCE [LARGE SCALE GENOMIC DNA]</scope>
</reference>
<dbReference type="InterPro" id="IPR000595">
    <property type="entry name" value="cNMP-bd_dom"/>
</dbReference>
<dbReference type="Gene3D" id="2.60.120.10">
    <property type="entry name" value="Jelly Rolls"/>
    <property type="match status" value="1"/>
</dbReference>
<dbReference type="Gene3D" id="1.10.238.10">
    <property type="entry name" value="EF-hand"/>
    <property type="match status" value="1"/>
</dbReference>
<dbReference type="PROSITE" id="PS50222">
    <property type="entry name" value="EF_HAND_2"/>
    <property type="match status" value="1"/>
</dbReference>
<keyword evidence="5" id="KW-1185">Reference proteome</keyword>
<name>A0ABP0PGJ9_9DINO</name>
<dbReference type="PROSITE" id="PS50042">
    <property type="entry name" value="CNMP_BINDING_3"/>
    <property type="match status" value="1"/>
</dbReference>
<dbReference type="InterPro" id="IPR002048">
    <property type="entry name" value="EF_hand_dom"/>
</dbReference>
<feature type="domain" description="Cyclic nucleotide-binding" evidence="2">
    <location>
        <begin position="20"/>
        <end position="90"/>
    </location>
</feature>
<evidence type="ECO:0000259" key="3">
    <source>
        <dbReference type="PROSITE" id="PS50222"/>
    </source>
</evidence>
<evidence type="ECO:0000256" key="1">
    <source>
        <dbReference type="SAM" id="MobiDB-lite"/>
    </source>
</evidence>
<feature type="domain" description="EF-hand" evidence="3">
    <location>
        <begin position="365"/>
        <end position="400"/>
    </location>
</feature>
<protein>
    <recommendedName>
        <fullName evidence="6">EF-hand domain-containing protein</fullName>
    </recommendedName>
</protein>
<dbReference type="InterPro" id="IPR014710">
    <property type="entry name" value="RmlC-like_jellyroll"/>
</dbReference>
<evidence type="ECO:0000313" key="5">
    <source>
        <dbReference type="Proteomes" id="UP001642484"/>
    </source>
</evidence>
<accession>A0ABP0PGJ9</accession>
<feature type="region of interest" description="Disordered" evidence="1">
    <location>
        <begin position="460"/>
        <end position="504"/>
    </location>
</feature>
<dbReference type="InterPro" id="IPR011992">
    <property type="entry name" value="EF-hand-dom_pair"/>
</dbReference>